<dbReference type="Proteomes" id="UP000828390">
    <property type="component" value="Unassembled WGS sequence"/>
</dbReference>
<gene>
    <name evidence="3" type="ORF">DPMN_151315</name>
</gene>
<evidence type="ECO:0000313" key="3">
    <source>
        <dbReference type="EMBL" id="KAH3797729.1"/>
    </source>
</evidence>
<organism evidence="3 4">
    <name type="scientific">Dreissena polymorpha</name>
    <name type="common">Zebra mussel</name>
    <name type="synonym">Mytilus polymorpha</name>
    <dbReference type="NCBI Taxonomy" id="45954"/>
    <lineage>
        <taxon>Eukaryota</taxon>
        <taxon>Metazoa</taxon>
        <taxon>Spiralia</taxon>
        <taxon>Lophotrochozoa</taxon>
        <taxon>Mollusca</taxon>
        <taxon>Bivalvia</taxon>
        <taxon>Autobranchia</taxon>
        <taxon>Heteroconchia</taxon>
        <taxon>Euheterodonta</taxon>
        <taxon>Imparidentia</taxon>
        <taxon>Neoheterodontei</taxon>
        <taxon>Myida</taxon>
        <taxon>Dreissenoidea</taxon>
        <taxon>Dreissenidae</taxon>
        <taxon>Dreissena</taxon>
    </lineage>
</organism>
<comment type="caution">
    <text evidence="3">The sequence shown here is derived from an EMBL/GenBank/DDBJ whole genome shotgun (WGS) entry which is preliminary data.</text>
</comment>
<evidence type="ECO:0000256" key="2">
    <source>
        <dbReference type="SAM" id="Phobius"/>
    </source>
</evidence>
<reference evidence="3" key="1">
    <citation type="journal article" date="2019" name="bioRxiv">
        <title>The Genome of the Zebra Mussel, Dreissena polymorpha: A Resource for Invasive Species Research.</title>
        <authorList>
            <person name="McCartney M.A."/>
            <person name="Auch B."/>
            <person name="Kono T."/>
            <person name="Mallez S."/>
            <person name="Zhang Y."/>
            <person name="Obille A."/>
            <person name="Becker A."/>
            <person name="Abrahante J.E."/>
            <person name="Garbe J."/>
            <person name="Badalamenti J.P."/>
            <person name="Herman A."/>
            <person name="Mangelson H."/>
            <person name="Liachko I."/>
            <person name="Sullivan S."/>
            <person name="Sone E.D."/>
            <person name="Koren S."/>
            <person name="Silverstein K.A.T."/>
            <person name="Beckman K.B."/>
            <person name="Gohl D.M."/>
        </authorList>
    </citation>
    <scope>NUCLEOTIDE SEQUENCE</scope>
    <source>
        <strain evidence="3">Duluth1</strain>
        <tissue evidence="3">Whole animal</tissue>
    </source>
</reference>
<dbReference type="AlphaFoldDB" id="A0A9D4FHD3"/>
<evidence type="ECO:0000313" key="4">
    <source>
        <dbReference type="Proteomes" id="UP000828390"/>
    </source>
</evidence>
<keyword evidence="2" id="KW-0472">Membrane</keyword>
<keyword evidence="2" id="KW-1133">Transmembrane helix</keyword>
<keyword evidence="4" id="KW-1185">Reference proteome</keyword>
<feature type="region of interest" description="Disordered" evidence="1">
    <location>
        <begin position="1"/>
        <end position="25"/>
    </location>
</feature>
<keyword evidence="2" id="KW-0812">Transmembrane</keyword>
<reference evidence="3" key="2">
    <citation type="submission" date="2020-11" db="EMBL/GenBank/DDBJ databases">
        <authorList>
            <person name="McCartney M.A."/>
            <person name="Auch B."/>
            <person name="Kono T."/>
            <person name="Mallez S."/>
            <person name="Becker A."/>
            <person name="Gohl D.M."/>
            <person name="Silverstein K.A.T."/>
            <person name="Koren S."/>
            <person name="Bechman K.B."/>
            <person name="Herman A."/>
            <person name="Abrahante J.E."/>
            <person name="Garbe J."/>
        </authorList>
    </citation>
    <scope>NUCLEOTIDE SEQUENCE</scope>
    <source>
        <strain evidence="3">Duluth1</strain>
        <tissue evidence="3">Whole animal</tissue>
    </source>
</reference>
<proteinExistence type="predicted"/>
<protein>
    <submittedName>
        <fullName evidence="3">Uncharacterized protein</fullName>
    </submittedName>
</protein>
<name>A0A9D4FHD3_DREPO</name>
<evidence type="ECO:0000256" key="1">
    <source>
        <dbReference type="SAM" id="MobiDB-lite"/>
    </source>
</evidence>
<sequence length="107" mass="11789">MTGNLCSTIDAPAASQNATQDQESKSSRNLLAVYIVVPMLVVIGIVVAVIVIHKQKKRQKVANGNVQEGPRNQRFENSYVPNKELLRRNVPHLPPINISNTKCLSSQ</sequence>
<dbReference type="EMBL" id="JAIWYP010000007">
    <property type="protein sequence ID" value="KAH3797729.1"/>
    <property type="molecule type" value="Genomic_DNA"/>
</dbReference>
<feature type="transmembrane region" description="Helical" evidence="2">
    <location>
        <begin position="31"/>
        <end position="52"/>
    </location>
</feature>
<accession>A0A9D4FHD3</accession>